<feature type="repeat" description="ANK" evidence="2">
    <location>
        <begin position="1"/>
        <end position="17"/>
    </location>
</feature>
<dbReference type="InterPro" id="IPR036770">
    <property type="entry name" value="Ankyrin_rpt-contain_sf"/>
</dbReference>
<dbReference type="GO" id="GO:0017020">
    <property type="term" value="F:myosin phosphatase regulator activity"/>
    <property type="evidence" value="ECO:0007669"/>
    <property type="project" value="TreeGrafter"/>
</dbReference>
<dbReference type="InterPro" id="IPR051226">
    <property type="entry name" value="PP1_Regulatory_Subunit"/>
</dbReference>
<feature type="repeat" description="ANK" evidence="2">
    <location>
        <begin position="18"/>
        <end position="50"/>
    </location>
</feature>
<keyword evidence="2" id="KW-0040">ANK repeat</keyword>
<reference evidence="3 4" key="1">
    <citation type="submission" date="2018-11" db="EMBL/GenBank/DDBJ databases">
        <authorList>
            <consortium name="Pathogen Informatics"/>
        </authorList>
    </citation>
    <scope>NUCLEOTIDE SEQUENCE [LARGE SCALE GENOMIC DNA]</scope>
</reference>
<protein>
    <submittedName>
        <fullName evidence="3">Uncharacterized protein</fullName>
    </submittedName>
</protein>
<dbReference type="Proteomes" id="UP000281553">
    <property type="component" value="Unassembled WGS sequence"/>
</dbReference>
<dbReference type="SUPFAM" id="SSF48403">
    <property type="entry name" value="Ankyrin repeat"/>
    <property type="match status" value="1"/>
</dbReference>
<dbReference type="SMART" id="SM00248">
    <property type="entry name" value="ANK"/>
    <property type="match status" value="1"/>
</dbReference>
<dbReference type="PROSITE" id="PS50088">
    <property type="entry name" value="ANK_REPEAT"/>
    <property type="match status" value="2"/>
</dbReference>
<dbReference type="GO" id="GO:0005737">
    <property type="term" value="C:cytoplasm"/>
    <property type="evidence" value="ECO:0007669"/>
    <property type="project" value="TreeGrafter"/>
</dbReference>
<dbReference type="PANTHER" id="PTHR24179:SF29">
    <property type="entry name" value="LD46604P"/>
    <property type="match status" value="1"/>
</dbReference>
<evidence type="ECO:0000256" key="2">
    <source>
        <dbReference type="PROSITE-ProRule" id="PRU00023"/>
    </source>
</evidence>
<dbReference type="PANTHER" id="PTHR24179">
    <property type="entry name" value="PROTEIN PHOSPHATASE 1 REGULATORY SUBUNIT 12"/>
    <property type="match status" value="1"/>
</dbReference>
<name>A0A3P6S9G0_DIBLA</name>
<dbReference type="InterPro" id="IPR002110">
    <property type="entry name" value="Ankyrin_rpt"/>
</dbReference>
<sequence length="107" mass="11754">MSELLLDHGANVNATDKELWTPLHAAATCGHKDLCDLLIKRGADLLALNIDGNMPYDLCEDDDTLMLVESQMAARGDYSVLSVYAALISFFRITSVNFESVNDLYLG</sequence>
<dbReference type="EMBL" id="UYRU01042074">
    <property type="protein sequence ID" value="VDK72572.1"/>
    <property type="molecule type" value="Genomic_DNA"/>
</dbReference>
<dbReference type="PROSITE" id="PS50297">
    <property type="entry name" value="ANK_REP_REGION"/>
    <property type="match status" value="1"/>
</dbReference>
<accession>A0A3P6S9G0</accession>
<dbReference type="OrthoDB" id="19014at2759"/>
<dbReference type="AlphaFoldDB" id="A0A3P6S9G0"/>
<evidence type="ECO:0000256" key="1">
    <source>
        <dbReference type="ARBA" id="ARBA00022737"/>
    </source>
</evidence>
<evidence type="ECO:0000313" key="3">
    <source>
        <dbReference type="EMBL" id="VDK72572.1"/>
    </source>
</evidence>
<dbReference type="GO" id="GO:0004857">
    <property type="term" value="F:enzyme inhibitor activity"/>
    <property type="evidence" value="ECO:0007669"/>
    <property type="project" value="TreeGrafter"/>
</dbReference>
<proteinExistence type="predicted"/>
<dbReference type="Gene3D" id="1.25.40.20">
    <property type="entry name" value="Ankyrin repeat-containing domain"/>
    <property type="match status" value="1"/>
</dbReference>
<dbReference type="Pfam" id="PF13857">
    <property type="entry name" value="Ank_5"/>
    <property type="match status" value="1"/>
</dbReference>
<organism evidence="3 4">
    <name type="scientific">Dibothriocephalus latus</name>
    <name type="common">Fish tapeworm</name>
    <name type="synonym">Diphyllobothrium latum</name>
    <dbReference type="NCBI Taxonomy" id="60516"/>
    <lineage>
        <taxon>Eukaryota</taxon>
        <taxon>Metazoa</taxon>
        <taxon>Spiralia</taxon>
        <taxon>Lophotrochozoa</taxon>
        <taxon>Platyhelminthes</taxon>
        <taxon>Cestoda</taxon>
        <taxon>Eucestoda</taxon>
        <taxon>Diphyllobothriidea</taxon>
        <taxon>Diphyllobothriidae</taxon>
        <taxon>Dibothriocephalus</taxon>
    </lineage>
</organism>
<keyword evidence="4" id="KW-1185">Reference proteome</keyword>
<evidence type="ECO:0000313" key="4">
    <source>
        <dbReference type="Proteomes" id="UP000281553"/>
    </source>
</evidence>
<gene>
    <name evidence="3" type="ORF">DILT_LOCUS2422</name>
</gene>
<keyword evidence="1" id="KW-0677">Repeat</keyword>